<dbReference type="eggNOG" id="COG2706">
    <property type="taxonomic scope" value="Bacteria"/>
</dbReference>
<dbReference type="InterPro" id="IPR013517">
    <property type="entry name" value="FG-GAP"/>
</dbReference>
<accession>A0A059FQT4</accession>
<evidence type="ECO:0000256" key="1">
    <source>
        <dbReference type="ARBA" id="ARBA00022729"/>
    </source>
</evidence>
<organism evidence="2 3">
    <name type="scientific">Hyphomonas johnsonii MHS-2</name>
    <dbReference type="NCBI Taxonomy" id="1280950"/>
    <lineage>
        <taxon>Bacteria</taxon>
        <taxon>Pseudomonadati</taxon>
        <taxon>Pseudomonadota</taxon>
        <taxon>Alphaproteobacteria</taxon>
        <taxon>Hyphomonadales</taxon>
        <taxon>Hyphomonadaceae</taxon>
        <taxon>Hyphomonas</taxon>
    </lineage>
</organism>
<dbReference type="Pfam" id="PF13517">
    <property type="entry name" value="FG-GAP_3"/>
    <property type="match status" value="2"/>
</dbReference>
<comment type="caution">
    <text evidence="2">The sequence shown here is derived from an EMBL/GenBank/DDBJ whole genome shotgun (WGS) entry which is preliminary data.</text>
</comment>
<evidence type="ECO:0000313" key="2">
    <source>
        <dbReference type="EMBL" id="KCZ92896.1"/>
    </source>
</evidence>
<protein>
    <submittedName>
        <fullName evidence="2">FG-GAP repeat-containing protein</fullName>
    </submittedName>
</protein>
<sequence length="409" mass="43047">MSLFLTFPAVVHSLVQRQSEKSSKDEDMKRVTLKHGTAWVASVLLAAFASPHAYADRLVIPLTDTESLTHIEEFNWFGGEDDFTAGISFADFDGDGDLDIAAVNGRHWPVADMLLLNDGKGHFPMAAEIGEWRTTGYGGCPADIDKDGDMDLLVPRDWLPVAVFRNDGAGRLADAGEIGEAGAARGCATADINNDGATDLVIADRRGGSFLALGPLGPDARTVPLSDLPAVGVTLGDLNGDGEVDTVLALRGEATLAVFLSNGDGYAAPDLVGDAEWESRSVALADWDGDGDLDLVTAILSGANRVFLNDGGKFTRSTPIGPEDEVSQGVRVADLNADGRPDAIFANEGPNAVVMNIEGPPQRTLLPGDSDTYDLAVGDLNGDDLPDIGFANSDASNTLFFLKRSGDTE</sequence>
<dbReference type="PANTHER" id="PTHR46580:SF4">
    <property type="entry name" value="ATP_GTP-BINDING PROTEIN"/>
    <property type="match status" value="1"/>
</dbReference>
<dbReference type="AlphaFoldDB" id="A0A059FQT4"/>
<name>A0A059FQT4_9PROT</name>
<keyword evidence="3" id="KW-1185">Reference proteome</keyword>
<dbReference type="PANTHER" id="PTHR46580">
    <property type="entry name" value="SENSOR KINASE-RELATED"/>
    <property type="match status" value="1"/>
</dbReference>
<keyword evidence="1" id="KW-0732">Signal</keyword>
<gene>
    <name evidence="2" type="ORF">HJO_08072</name>
</gene>
<dbReference type="SUPFAM" id="SSF69318">
    <property type="entry name" value="Integrin alpha N-terminal domain"/>
    <property type="match status" value="2"/>
</dbReference>
<dbReference type="PATRIC" id="fig|1280950.3.peg.1619"/>
<evidence type="ECO:0000313" key="3">
    <source>
        <dbReference type="Proteomes" id="UP000025171"/>
    </source>
</evidence>
<proteinExistence type="predicted"/>
<dbReference type="Gene3D" id="2.130.10.130">
    <property type="entry name" value="Integrin alpha, N-terminal"/>
    <property type="match status" value="2"/>
</dbReference>
<dbReference type="EMBL" id="ARYK01000003">
    <property type="protein sequence ID" value="KCZ92896.1"/>
    <property type="molecule type" value="Genomic_DNA"/>
</dbReference>
<dbReference type="InterPro" id="IPR028994">
    <property type="entry name" value="Integrin_alpha_N"/>
</dbReference>
<reference evidence="2 3" key="1">
    <citation type="journal article" date="2014" name="Antonie Van Leeuwenhoek">
        <title>Hyphomonas beringensis sp. nov. and Hyphomonas chukchiensis sp. nov., isolated from surface seawater of the Bering Sea and Chukchi Sea.</title>
        <authorList>
            <person name="Li C."/>
            <person name="Lai Q."/>
            <person name="Li G."/>
            <person name="Dong C."/>
            <person name="Wang J."/>
            <person name="Liao Y."/>
            <person name="Shao Z."/>
        </authorList>
    </citation>
    <scope>NUCLEOTIDE SEQUENCE [LARGE SCALE GENOMIC DNA]</scope>
    <source>
        <strain evidence="2 3">MHS-2</strain>
    </source>
</reference>
<dbReference type="Proteomes" id="UP000025171">
    <property type="component" value="Unassembled WGS sequence"/>
</dbReference>
<dbReference type="STRING" id="1280950.HJO_08072"/>